<evidence type="ECO:0000313" key="5">
    <source>
        <dbReference type="Proteomes" id="UP000647133"/>
    </source>
</evidence>
<dbReference type="InterPro" id="IPR017937">
    <property type="entry name" value="Thioredoxin_CS"/>
</dbReference>
<feature type="signal peptide" evidence="2">
    <location>
        <begin position="1"/>
        <end position="22"/>
    </location>
</feature>
<dbReference type="PANTHER" id="PTHR42852">
    <property type="entry name" value="THIOL:DISULFIDE INTERCHANGE PROTEIN DSBE"/>
    <property type="match status" value="1"/>
</dbReference>
<comment type="caution">
    <text evidence="4">The sequence shown here is derived from an EMBL/GenBank/DDBJ whole genome shotgun (WGS) entry which is preliminary data.</text>
</comment>
<reference evidence="4 5" key="1">
    <citation type="submission" date="2020-09" db="EMBL/GenBank/DDBJ databases">
        <title>Echinicola sp. CAU 1574 isolated from sand of Sido Beach.</title>
        <authorList>
            <person name="Kim W."/>
        </authorList>
    </citation>
    <scope>NUCLEOTIDE SEQUENCE [LARGE SCALE GENOMIC DNA]</scope>
    <source>
        <strain evidence="4 5">CAU 1574</strain>
    </source>
</reference>
<dbReference type="Gene3D" id="3.40.30.10">
    <property type="entry name" value="Glutaredoxin"/>
    <property type="match status" value="1"/>
</dbReference>
<name>A0ABR9AMQ0_9BACT</name>
<dbReference type="PANTHER" id="PTHR42852:SF13">
    <property type="entry name" value="PROTEIN DIPZ"/>
    <property type="match status" value="1"/>
</dbReference>
<evidence type="ECO:0000256" key="2">
    <source>
        <dbReference type="SAM" id="SignalP"/>
    </source>
</evidence>
<dbReference type="PROSITE" id="PS51352">
    <property type="entry name" value="THIOREDOXIN_2"/>
    <property type="match status" value="1"/>
</dbReference>
<dbReference type="InterPro" id="IPR017801">
    <property type="entry name" value="DUF3738"/>
</dbReference>
<dbReference type="EMBL" id="JACYTQ010000005">
    <property type="protein sequence ID" value="MBD8490073.1"/>
    <property type="molecule type" value="Genomic_DNA"/>
</dbReference>
<protein>
    <submittedName>
        <fullName evidence="4">Redoxin domain-containing protein</fullName>
    </submittedName>
</protein>
<dbReference type="PROSITE" id="PS00194">
    <property type="entry name" value="THIOREDOXIN_1"/>
    <property type="match status" value="1"/>
</dbReference>
<proteinExistence type="predicted"/>
<evidence type="ECO:0000259" key="3">
    <source>
        <dbReference type="PROSITE" id="PS51352"/>
    </source>
</evidence>
<dbReference type="InterPro" id="IPR050553">
    <property type="entry name" value="Thioredoxin_ResA/DsbE_sf"/>
</dbReference>
<keyword evidence="1" id="KW-0676">Redox-active center</keyword>
<evidence type="ECO:0000256" key="1">
    <source>
        <dbReference type="ARBA" id="ARBA00023284"/>
    </source>
</evidence>
<dbReference type="Pfam" id="PF12543">
    <property type="entry name" value="DUF3738"/>
    <property type="match status" value="1"/>
</dbReference>
<dbReference type="Pfam" id="PF00578">
    <property type="entry name" value="AhpC-TSA"/>
    <property type="match status" value="1"/>
</dbReference>
<evidence type="ECO:0000313" key="4">
    <source>
        <dbReference type="EMBL" id="MBD8490073.1"/>
    </source>
</evidence>
<organism evidence="4 5">
    <name type="scientific">Echinicola arenosa</name>
    <dbReference type="NCBI Taxonomy" id="2774144"/>
    <lineage>
        <taxon>Bacteria</taxon>
        <taxon>Pseudomonadati</taxon>
        <taxon>Bacteroidota</taxon>
        <taxon>Cytophagia</taxon>
        <taxon>Cytophagales</taxon>
        <taxon>Cyclobacteriaceae</taxon>
        <taxon>Echinicola</taxon>
    </lineage>
</organism>
<dbReference type="CDD" id="cd02966">
    <property type="entry name" value="TlpA_like_family"/>
    <property type="match status" value="1"/>
</dbReference>
<gene>
    <name evidence="4" type="ORF">IFO69_15050</name>
</gene>
<dbReference type="InterPro" id="IPR036249">
    <property type="entry name" value="Thioredoxin-like_sf"/>
</dbReference>
<sequence>MKKTTFTCFLALLCLFGSKIYGNQGQVASTPPAGAVGDTVTRQVKPLEVGDQVPDLLIENVLNHPKGEIRLSDYRGKLLILDFWATWCAPCVKGFPKLDSLQQEFAGKLEILAVTYQSQVEVDKLFSRLKGLRDIEMPIAVSDNTLRQLFPHRTLPHYVWIAQDGKVLAITGPEEVTEANIAQAIKTGRASLRQKSAMVKSFSAEVPLLLGNRDLEKPLIAQSALTGYIEGVSGMYYPTDPRPEKGVRISMYNLPLAWVFRYAHFENTPETYFGDNRMVYEVADLSDWINKEKGEAYLDWLRDGHGFCYELILPFGQADKRYTYMQQDLDRYFPQYLVRREKRLRPVWVLQRIPGMENYHTQGGEETSSSGPTELHLQNFPIRVLLNQLNIFYLQRSERPVVDETGITENIDLHLTGKLSQIASLKAALNKHGLDLVQGEREIEVLVIKDRPLTIKN</sequence>
<keyword evidence="2" id="KW-0732">Signal</keyword>
<dbReference type="SUPFAM" id="SSF52833">
    <property type="entry name" value="Thioredoxin-like"/>
    <property type="match status" value="1"/>
</dbReference>
<dbReference type="Proteomes" id="UP000647133">
    <property type="component" value="Unassembled WGS sequence"/>
</dbReference>
<dbReference type="InterPro" id="IPR000866">
    <property type="entry name" value="AhpC/TSA"/>
</dbReference>
<feature type="domain" description="Thioredoxin" evidence="3">
    <location>
        <begin position="47"/>
        <end position="190"/>
    </location>
</feature>
<feature type="chain" id="PRO_5045795954" evidence="2">
    <location>
        <begin position="23"/>
        <end position="457"/>
    </location>
</feature>
<dbReference type="RefSeq" id="WP_192010954.1">
    <property type="nucleotide sequence ID" value="NZ_JACYTQ010000005.1"/>
</dbReference>
<keyword evidence="5" id="KW-1185">Reference proteome</keyword>
<dbReference type="InterPro" id="IPR013766">
    <property type="entry name" value="Thioredoxin_domain"/>
</dbReference>
<accession>A0ABR9AMQ0</accession>